<proteinExistence type="predicted"/>
<gene>
    <name evidence="2" type="ORF">PAC_18935</name>
</gene>
<organism evidence="2 3">
    <name type="scientific">Phialocephala subalpina</name>
    <dbReference type="NCBI Taxonomy" id="576137"/>
    <lineage>
        <taxon>Eukaryota</taxon>
        <taxon>Fungi</taxon>
        <taxon>Dikarya</taxon>
        <taxon>Ascomycota</taxon>
        <taxon>Pezizomycotina</taxon>
        <taxon>Leotiomycetes</taxon>
        <taxon>Helotiales</taxon>
        <taxon>Mollisiaceae</taxon>
        <taxon>Phialocephala</taxon>
        <taxon>Phialocephala fortinii species complex</taxon>
    </lineage>
</organism>
<reference evidence="2 3" key="1">
    <citation type="submission" date="2016-03" db="EMBL/GenBank/DDBJ databases">
        <authorList>
            <person name="Ploux O."/>
        </authorList>
    </citation>
    <scope>NUCLEOTIDE SEQUENCE [LARGE SCALE GENOMIC DNA]</scope>
    <source>
        <strain evidence="2 3">UAMH 11012</strain>
    </source>
</reference>
<feature type="compositionally biased region" description="Polar residues" evidence="1">
    <location>
        <begin position="133"/>
        <end position="157"/>
    </location>
</feature>
<keyword evidence="3" id="KW-1185">Reference proteome</keyword>
<evidence type="ECO:0000313" key="2">
    <source>
        <dbReference type="EMBL" id="CZR69034.1"/>
    </source>
</evidence>
<evidence type="ECO:0000313" key="3">
    <source>
        <dbReference type="Proteomes" id="UP000184330"/>
    </source>
</evidence>
<dbReference type="Proteomes" id="UP000184330">
    <property type="component" value="Unassembled WGS sequence"/>
</dbReference>
<sequence>MYAFRDFDTTSNLQELQERLKAFLLAERQKERNKEPLTEFRTPEQAAADRRNQWLAENRAGFARHREEIEEVLKVFFRTRTPPTMILSTGMKAILRVLLLMCPSIERGYIKKYVERARKARAAKEQCTIAGNSNATSIQSTSSPATHNPATSTNNPGRSKRQADGIEATETRESKRANNGYNEWSDDEEAAARAS</sequence>
<evidence type="ECO:0000256" key="1">
    <source>
        <dbReference type="SAM" id="MobiDB-lite"/>
    </source>
</evidence>
<dbReference type="EMBL" id="FJOG01000064">
    <property type="protein sequence ID" value="CZR69034.1"/>
    <property type="molecule type" value="Genomic_DNA"/>
</dbReference>
<accession>A0A1L7XVF5</accession>
<feature type="region of interest" description="Disordered" evidence="1">
    <location>
        <begin position="133"/>
        <end position="195"/>
    </location>
</feature>
<dbReference type="AlphaFoldDB" id="A0A1L7XVF5"/>
<protein>
    <submittedName>
        <fullName evidence="2">Uncharacterized protein</fullName>
    </submittedName>
</protein>
<name>A0A1L7XVF5_9HELO</name>
<feature type="compositionally biased region" description="Basic and acidic residues" evidence="1">
    <location>
        <begin position="161"/>
        <end position="176"/>
    </location>
</feature>